<dbReference type="AlphaFoldDB" id="A0A5B6VDY7"/>
<feature type="compositionally biased region" description="Low complexity" evidence="3">
    <location>
        <begin position="165"/>
        <end position="177"/>
    </location>
</feature>
<dbReference type="PANTHER" id="PTHR42648:SF18">
    <property type="entry name" value="RETROTRANSPOSON, UNCLASSIFIED-LIKE PROTEIN"/>
    <property type="match status" value="1"/>
</dbReference>
<keyword evidence="2" id="KW-0378">Hydrolase</keyword>
<dbReference type="SUPFAM" id="SSF53098">
    <property type="entry name" value="Ribonuclease H-like"/>
    <property type="match status" value="1"/>
</dbReference>
<evidence type="ECO:0000313" key="6">
    <source>
        <dbReference type="Proteomes" id="UP000325315"/>
    </source>
</evidence>
<organism evidence="5 6">
    <name type="scientific">Gossypium australe</name>
    <dbReference type="NCBI Taxonomy" id="47621"/>
    <lineage>
        <taxon>Eukaryota</taxon>
        <taxon>Viridiplantae</taxon>
        <taxon>Streptophyta</taxon>
        <taxon>Embryophyta</taxon>
        <taxon>Tracheophyta</taxon>
        <taxon>Spermatophyta</taxon>
        <taxon>Magnoliopsida</taxon>
        <taxon>eudicotyledons</taxon>
        <taxon>Gunneridae</taxon>
        <taxon>Pentapetalae</taxon>
        <taxon>rosids</taxon>
        <taxon>malvids</taxon>
        <taxon>Malvales</taxon>
        <taxon>Malvaceae</taxon>
        <taxon>Malvoideae</taxon>
        <taxon>Gossypium</taxon>
    </lineage>
</organism>
<dbReference type="GO" id="GO:0046872">
    <property type="term" value="F:metal ion binding"/>
    <property type="evidence" value="ECO:0007669"/>
    <property type="project" value="UniProtKB-KW"/>
</dbReference>
<feature type="compositionally biased region" description="Acidic residues" evidence="3">
    <location>
        <begin position="147"/>
        <end position="161"/>
    </location>
</feature>
<feature type="domain" description="Reverse transcriptase Ty1/copia-type" evidence="4">
    <location>
        <begin position="254"/>
        <end position="320"/>
    </location>
</feature>
<dbReference type="InterPro" id="IPR039537">
    <property type="entry name" value="Retrotran_Ty1/copia-like"/>
</dbReference>
<keyword evidence="6" id="KW-1185">Reference proteome</keyword>
<accession>A0A5B6VDY7</accession>
<evidence type="ECO:0000313" key="5">
    <source>
        <dbReference type="EMBL" id="KAA3467430.1"/>
    </source>
</evidence>
<evidence type="ECO:0000259" key="4">
    <source>
        <dbReference type="Pfam" id="PF07727"/>
    </source>
</evidence>
<evidence type="ECO:0000256" key="1">
    <source>
        <dbReference type="ARBA" id="ARBA00022723"/>
    </source>
</evidence>
<protein>
    <submittedName>
        <fullName evidence="5">Copia-type polyprotein</fullName>
    </submittedName>
</protein>
<comment type="caution">
    <text evidence="5">The sequence shown here is derived from an EMBL/GenBank/DDBJ whole genome shotgun (WGS) entry which is preliminary data.</text>
</comment>
<dbReference type="InterPro" id="IPR013103">
    <property type="entry name" value="RVT_2"/>
</dbReference>
<dbReference type="Pfam" id="PF07727">
    <property type="entry name" value="RVT_2"/>
    <property type="match status" value="1"/>
</dbReference>
<keyword evidence="1" id="KW-0479">Metal-binding</keyword>
<gene>
    <name evidence="5" type="ORF">EPI10_002442</name>
</gene>
<dbReference type="GO" id="GO:0016787">
    <property type="term" value="F:hydrolase activity"/>
    <property type="evidence" value="ECO:0007669"/>
    <property type="project" value="UniProtKB-KW"/>
</dbReference>
<dbReference type="OrthoDB" id="1917367at2759"/>
<sequence length="443" mass="50737">MKGLRTLAYIKLVKGLPILKASPKLCIYCVVGKQYCEPFPKKSLWRTSRPLQLVHSDIVGQLLLNRMVTRVPKEFWPEAINWAVYVLNRYPTSVVKDKTAEEVWKGVKPLVDYFKVFGCIGHVHKKNSEETHCIDFKWEDEGKGGESELEENEERGEENESEYCNSPTSTNATSPASGRKRIKPVWMKDYVSGEGLSEEEDEVQKLVMEIQLSMFVANDPTAFEEVAKSSTWREAMDQEIKGIEKNGTWKLTNLPIGEKKATDIDYNEIYAPIARWDTIRLILSLAANRDWKVYQLDVKSAFLHSEIDDEVFVEQPQGKKEYGVFSWSGSGAKLSGDFHKPKEACFMYVVGLIARFMEEPIVLHQQTVKRVFQYLKGTTELGILYKKRGEERLLAYSNSDSAGDLDGRKSTSGYFQTKFWNCGMEFQKATNCVTFHHQSRVHC</sequence>
<dbReference type="InterPro" id="IPR012337">
    <property type="entry name" value="RNaseH-like_sf"/>
</dbReference>
<dbReference type="Proteomes" id="UP000325315">
    <property type="component" value="Unassembled WGS sequence"/>
</dbReference>
<evidence type="ECO:0000256" key="2">
    <source>
        <dbReference type="ARBA" id="ARBA00022801"/>
    </source>
</evidence>
<name>A0A5B6VDY7_9ROSI</name>
<dbReference type="PANTHER" id="PTHR42648">
    <property type="entry name" value="TRANSPOSASE, PUTATIVE-RELATED"/>
    <property type="match status" value="1"/>
</dbReference>
<feature type="region of interest" description="Disordered" evidence="3">
    <location>
        <begin position="142"/>
        <end position="178"/>
    </location>
</feature>
<evidence type="ECO:0000256" key="3">
    <source>
        <dbReference type="SAM" id="MobiDB-lite"/>
    </source>
</evidence>
<dbReference type="EMBL" id="SMMG02000007">
    <property type="protein sequence ID" value="KAA3467430.1"/>
    <property type="molecule type" value="Genomic_DNA"/>
</dbReference>
<proteinExistence type="predicted"/>
<reference evidence="6" key="1">
    <citation type="journal article" date="2019" name="Plant Biotechnol. J.">
        <title>Genome sequencing of the Australian wild diploid species Gossypium australe highlights disease resistance and delayed gland morphogenesis.</title>
        <authorList>
            <person name="Cai Y."/>
            <person name="Cai X."/>
            <person name="Wang Q."/>
            <person name="Wang P."/>
            <person name="Zhang Y."/>
            <person name="Cai C."/>
            <person name="Xu Y."/>
            <person name="Wang K."/>
            <person name="Zhou Z."/>
            <person name="Wang C."/>
            <person name="Geng S."/>
            <person name="Li B."/>
            <person name="Dong Q."/>
            <person name="Hou Y."/>
            <person name="Wang H."/>
            <person name="Ai P."/>
            <person name="Liu Z."/>
            <person name="Yi F."/>
            <person name="Sun M."/>
            <person name="An G."/>
            <person name="Cheng J."/>
            <person name="Zhang Y."/>
            <person name="Shi Q."/>
            <person name="Xie Y."/>
            <person name="Shi X."/>
            <person name="Chang Y."/>
            <person name="Huang F."/>
            <person name="Chen Y."/>
            <person name="Hong S."/>
            <person name="Mi L."/>
            <person name="Sun Q."/>
            <person name="Zhang L."/>
            <person name="Zhou B."/>
            <person name="Peng R."/>
            <person name="Zhang X."/>
            <person name="Liu F."/>
        </authorList>
    </citation>
    <scope>NUCLEOTIDE SEQUENCE [LARGE SCALE GENOMIC DNA]</scope>
    <source>
        <strain evidence="6">cv. PA1801</strain>
    </source>
</reference>